<sequence>MSDPRCRCTCPGATVWVTGRPLADRLAAAYALAERLFAQARRVAVLDRYDDLCADAARLGVVAEVLARNGVVVIVPCAAEGLDAVRSRHEASGTRYVEVSVTGRKSPEESASAALGRLVTHD</sequence>
<comment type="caution">
    <text evidence="2">The sequence shown here is derived from an EMBL/GenBank/DDBJ whole genome shotgun (WGS) entry which is preliminary data.</text>
</comment>
<keyword evidence="3" id="KW-1185">Reference proteome</keyword>
<dbReference type="EMBL" id="JACMSF010000094">
    <property type="protein sequence ID" value="MBC2907847.1"/>
    <property type="molecule type" value="Genomic_DNA"/>
</dbReference>
<evidence type="ECO:0008006" key="4">
    <source>
        <dbReference type="Google" id="ProtNLM"/>
    </source>
</evidence>
<name>A0A7X1JDJ2_9ACTN</name>
<gene>
    <name evidence="2" type="ORF">H4N64_41350</name>
</gene>
<reference evidence="2 3" key="1">
    <citation type="submission" date="2020-08" db="EMBL/GenBank/DDBJ databases">
        <title>Streptomyces sp. PSKA01 genome sequencing and assembly.</title>
        <authorList>
            <person name="Mandal S."/>
            <person name="Maiti P.K."/>
            <person name="Das P."/>
        </authorList>
    </citation>
    <scope>NUCLEOTIDE SEQUENCE [LARGE SCALE GENOMIC DNA]</scope>
    <source>
        <strain evidence="2 3">PSKA01</strain>
    </source>
</reference>
<evidence type="ECO:0000256" key="1">
    <source>
        <dbReference type="SAM" id="MobiDB-lite"/>
    </source>
</evidence>
<dbReference type="Proteomes" id="UP000584670">
    <property type="component" value="Unassembled WGS sequence"/>
</dbReference>
<organism evidence="2 3">
    <name type="scientific">Streptomyces cupreus</name>
    <dbReference type="NCBI Taxonomy" id="2759956"/>
    <lineage>
        <taxon>Bacteria</taxon>
        <taxon>Bacillati</taxon>
        <taxon>Actinomycetota</taxon>
        <taxon>Actinomycetes</taxon>
        <taxon>Kitasatosporales</taxon>
        <taxon>Streptomycetaceae</taxon>
        <taxon>Streptomyces</taxon>
    </lineage>
</organism>
<dbReference type="Gene3D" id="3.40.50.300">
    <property type="entry name" value="P-loop containing nucleotide triphosphate hydrolases"/>
    <property type="match status" value="1"/>
</dbReference>
<evidence type="ECO:0000313" key="2">
    <source>
        <dbReference type="EMBL" id="MBC2907847.1"/>
    </source>
</evidence>
<proteinExistence type="predicted"/>
<evidence type="ECO:0000313" key="3">
    <source>
        <dbReference type="Proteomes" id="UP000584670"/>
    </source>
</evidence>
<protein>
    <recommendedName>
        <fullName evidence="4">ATP-binding protein</fullName>
    </recommendedName>
</protein>
<feature type="region of interest" description="Disordered" evidence="1">
    <location>
        <begin position="100"/>
        <end position="122"/>
    </location>
</feature>
<dbReference type="RefSeq" id="WP_186287784.1">
    <property type="nucleotide sequence ID" value="NZ_JACMSF010000094.1"/>
</dbReference>
<dbReference type="AlphaFoldDB" id="A0A7X1JDJ2"/>
<dbReference type="InterPro" id="IPR027417">
    <property type="entry name" value="P-loop_NTPase"/>
</dbReference>
<accession>A0A7X1JDJ2</accession>